<dbReference type="EMBL" id="JABTTQ020002628">
    <property type="protein sequence ID" value="KAK6122847.1"/>
    <property type="molecule type" value="Genomic_DNA"/>
</dbReference>
<keyword evidence="1" id="KW-0472">Membrane</keyword>
<dbReference type="Proteomes" id="UP001318860">
    <property type="component" value="Unassembled WGS sequence"/>
</dbReference>
<keyword evidence="3" id="KW-1185">Reference proteome</keyword>
<organism evidence="2 3">
    <name type="scientific">Rehmannia glutinosa</name>
    <name type="common">Chinese foxglove</name>
    <dbReference type="NCBI Taxonomy" id="99300"/>
    <lineage>
        <taxon>Eukaryota</taxon>
        <taxon>Viridiplantae</taxon>
        <taxon>Streptophyta</taxon>
        <taxon>Embryophyta</taxon>
        <taxon>Tracheophyta</taxon>
        <taxon>Spermatophyta</taxon>
        <taxon>Magnoliopsida</taxon>
        <taxon>eudicotyledons</taxon>
        <taxon>Gunneridae</taxon>
        <taxon>Pentapetalae</taxon>
        <taxon>asterids</taxon>
        <taxon>lamiids</taxon>
        <taxon>Lamiales</taxon>
        <taxon>Orobanchaceae</taxon>
        <taxon>Rehmannieae</taxon>
        <taxon>Rehmannia</taxon>
    </lineage>
</organism>
<reference evidence="2 3" key="1">
    <citation type="journal article" date="2021" name="Comput. Struct. Biotechnol. J.">
        <title>De novo genome assembly of the potent medicinal plant Rehmannia glutinosa using nanopore technology.</title>
        <authorList>
            <person name="Ma L."/>
            <person name="Dong C."/>
            <person name="Song C."/>
            <person name="Wang X."/>
            <person name="Zheng X."/>
            <person name="Niu Y."/>
            <person name="Chen S."/>
            <person name="Feng W."/>
        </authorList>
    </citation>
    <scope>NUCLEOTIDE SEQUENCE [LARGE SCALE GENOMIC DNA]</scope>
    <source>
        <strain evidence="2">DH-2019</strain>
    </source>
</reference>
<accession>A0ABR0UKX0</accession>
<name>A0ABR0UKX0_REHGL</name>
<keyword evidence="1" id="KW-0812">Transmembrane</keyword>
<dbReference type="PANTHER" id="PTHR35988">
    <property type="entry name" value="15-CIS-ZETA-CAROTENE ISOMERASE, CHLOROPLASTIC"/>
    <property type="match status" value="1"/>
</dbReference>
<feature type="transmembrane region" description="Helical" evidence="1">
    <location>
        <begin position="46"/>
        <end position="65"/>
    </location>
</feature>
<proteinExistence type="predicted"/>
<evidence type="ECO:0000256" key="1">
    <source>
        <dbReference type="SAM" id="Phobius"/>
    </source>
</evidence>
<evidence type="ECO:0000313" key="3">
    <source>
        <dbReference type="Proteomes" id="UP001318860"/>
    </source>
</evidence>
<dbReference type="PANTHER" id="PTHR35988:SF2">
    <property type="entry name" value="15-CIS-ZETA-CAROTENE ISOMERASE, CHLOROPLASTIC"/>
    <property type="match status" value="1"/>
</dbReference>
<sequence>MVLPNLRKFVLPQVAKHRCRKIEEDTLLVGEDSAEFVLSKQKISSWVYFTGILGVVLYILDVAWIDNSTGYGKVFIDALSSISDSPELPKETKEVAFCTSIQKIRNEDSTKVNATSILVWVLIEQRLTYRRLAIRYGEAFEAVKNRTSVIPFAAILDGRQKLPEGYLGISAVAIFLNNGIDVRGLLRSPTYAGCQFRLHW</sequence>
<comment type="caution">
    <text evidence="2">The sequence shown here is derived from an EMBL/GenBank/DDBJ whole genome shotgun (WGS) entry which is preliminary data.</text>
</comment>
<protein>
    <submittedName>
        <fullName evidence="2">Uncharacterized protein</fullName>
    </submittedName>
</protein>
<keyword evidence="1" id="KW-1133">Transmembrane helix</keyword>
<evidence type="ECO:0000313" key="2">
    <source>
        <dbReference type="EMBL" id="KAK6122847.1"/>
    </source>
</evidence>
<gene>
    <name evidence="2" type="ORF">DH2020_043373</name>
</gene>